<dbReference type="Proteomes" id="UP001152320">
    <property type="component" value="Chromosome 6"/>
</dbReference>
<evidence type="ECO:0000313" key="2">
    <source>
        <dbReference type="Proteomes" id="UP001152320"/>
    </source>
</evidence>
<accession>A0A9Q1HBS5</accession>
<evidence type="ECO:0000313" key="1">
    <source>
        <dbReference type="EMBL" id="KAJ8040274.1"/>
    </source>
</evidence>
<dbReference type="OrthoDB" id="7480422at2759"/>
<keyword evidence="2" id="KW-1185">Reference proteome</keyword>
<protein>
    <recommendedName>
        <fullName evidence="3">Endonuclease/reverse transcript</fullName>
    </recommendedName>
</protein>
<comment type="caution">
    <text evidence="1">The sequence shown here is derived from an EMBL/GenBank/DDBJ whole genome shotgun (WGS) entry which is preliminary data.</text>
</comment>
<reference evidence="1" key="1">
    <citation type="submission" date="2021-10" db="EMBL/GenBank/DDBJ databases">
        <title>Tropical sea cucumber genome reveals ecological adaptation and Cuvierian tubules defense mechanism.</title>
        <authorList>
            <person name="Chen T."/>
        </authorList>
    </citation>
    <scope>NUCLEOTIDE SEQUENCE</scope>
    <source>
        <strain evidence="1">Nanhai2018</strain>
        <tissue evidence="1">Muscle</tissue>
    </source>
</reference>
<dbReference type="AlphaFoldDB" id="A0A9Q1HBS5"/>
<evidence type="ECO:0008006" key="3">
    <source>
        <dbReference type="Google" id="ProtNLM"/>
    </source>
</evidence>
<gene>
    <name evidence="1" type="ORF">HOLleu_14512</name>
</gene>
<name>A0A9Q1HBS5_HOLLE</name>
<sequence>MLMIVVCSRMTSHNLGLWAKTWGMRFQPSKCNIITFARKKPDVKLAAYKGLLRPVLEYACCVWDPHQSYLQDKLESIQRRSARFISSEFSREPGSMTVILKDLDLPTLAERRKENRLILFSKGFFGKANIPMDRLRHPTRTTRGMHNLHFCQLYSRSNCYKFSFFPKTLKDWNNLPADLIDGLDGHLDPVHYLTNFIRA</sequence>
<organism evidence="1 2">
    <name type="scientific">Holothuria leucospilota</name>
    <name type="common">Black long sea cucumber</name>
    <name type="synonym">Mertensiothuria leucospilota</name>
    <dbReference type="NCBI Taxonomy" id="206669"/>
    <lineage>
        <taxon>Eukaryota</taxon>
        <taxon>Metazoa</taxon>
        <taxon>Echinodermata</taxon>
        <taxon>Eleutherozoa</taxon>
        <taxon>Echinozoa</taxon>
        <taxon>Holothuroidea</taxon>
        <taxon>Aspidochirotacea</taxon>
        <taxon>Aspidochirotida</taxon>
        <taxon>Holothuriidae</taxon>
        <taxon>Holothuria</taxon>
    </lineage>
</organism>
<proteinExistence type="predicted"/>
<dbReference type="EMBL" id="JAIZAY010000006">
    <property type="protein sequence ID" value="KAJ8040274.1"/>
    <property type="molecule type" value="Genomic_DNA"/>
</dbReference>